<dbReference type="AlphaFoldDB" id="A0A811U2R0"/>
<keyword evidence="14" id="KW-1185">Reference proteome</keyword>
<organism evidence="13 14">
    <name type="scientific">Ceratitis capitata</name>
    <name type="common">Mediterranean fruit fly</name>
    <name type="synonym">Tephritis capitata</name>
    <dbReference type="NCBI Taxonomy" id="7213"/>
    <lineage>
        <taxon>Eukaryota</taxon>
        <taxon>Metazoa</taxon>
        <taxon>Ecdysozoa</taxon>
        <taxon>Arthropoda</taxon>
        <taxon>Hexapoda</taxon>
        <taxon>Insecta</taxon>
        <taxon>Pterygota</taxon>
        <taxon>Neoptera</taxon>
        <taxon>Endopterygota</taxon>
        <taxon>Diptera</taxon>
        <taxon>Brachycera</taxon>
        <taxon>Muscomorpha</taxon>
        <taxon>Tephritoidea</taxon>
        <taxon>Tephritidae</taxon>
        <taxon>Ceratitis</taxon>
        <taxon>Ceratitis</taxon>
    </lineage>
</organism>
<dbReference type="PANTHER" id="PTHR21092">
    <property type="entry name" value="NICASTRIN"/>
    <property type="match status" value="1"/>
</dbReference>
<evidence type="ECO:0000313" key="13">
    <source>
        <dbReference type="EMBL" id="CAD6993199.1"/>
    </source>
</evidence>
<dbReference type="Pfam" id="PF18266">
    <property type="entry name" value="Ncstrn_small"/>
    <property type="match status" value="1"/>
</dbReference>
<accession>A0A811U2R0</accession>
<feature type="domain" description="Nicastrin small lobe" evidence="12">
    <location>
        <begin position="39"/>
        <end position="215"/>
    </location>
</feature>
<keyword evidence="7 10" id="KW-1133">Transmembrane helix</keyword>
<evidence type="ECO:0000256" key="10">
    <source>
        <dbReference type="SAM" id="Phobius"/>
    </source>
</evidence>
<keyword evidence="8 10" id="KW-0472">Membrane</keyword>
<feature type="chain" id="PRO_5032295398" description="Nicastrin" evidence="11">
    <location>
        <begin position="22"/>
        <end position="710"/>
    </location>
</feature>
<evidence type="ECO:0000256" key="11">
    <source>
        <dbReference type="SAM" id="SignalP"/>
    </source>
</evidence>
<evidence type="ECO:0000256" key="7">
    <source>
        <dbReference type="ARBA" id="ARBA00022989"/>
    </source>
</evidence>
<feature type="signal peptide" evidence="11">
    <location>
        <begin position="1"/>
        <end position="21"/>
    </location>
</feature>
<dbReference type="GO" id="GO:0007219">
    <property type="term" value="P:Notch signaling pathway"/>
    <property type="evidence" value="ECO:0007669"/>
    <property type="project" value="UniProtKB-KW"/>
</dbReference>
<evidence type="ECO:0000313" key="14">
    <source>
        <dbReference type="Proteomes" id="UP000606786"/>
    </source>
</evidence>
<dbReference type="OrthoDB" id="755951at2759"/>
<evidence type="ECO:0000256" key="9">
    <source>
        <dbReference type="ARBA" id="ARBA00023180"/>
    </source>
</evidence>
<evidence type="ECO:0000259" key="12">
    <source>
        <dbReference type="Pfam" id="PF18266"/>
    </source>
</evidence>
<proteinExistence type="inferred from homology"/>
<evidence type="ECO:0000256" key="8">
    <source>
        <dbReference type="ARBA" id="ARBA00023136"/>
    </source>
</evidence>
<keyword evidence="9" id="KW-0325">Glycoprotein</keyword>
<dbReference type="Proteomes" id="UP000606786">
    <property type="component" value="Unassembled WGS sequence"/>
</dbReference>
<keyword evidence="5 11" id="KW-0732">Signal</keyword>
<reference evidence="13" key="1">
    <citation type="submission" date="2020-11" db="EMBL/GenBank/DDBJ databases">
        <authorList>
            <person name="Whitehead M."/>
        </authorList>
    </citation>
    <scope>NUCLEOTIDE SEQUENCE</scope>
    <source>
        <strain evidence="13">EGII</strain>
    </source>
</reference>
<feature type="transmembrane region" description="Helical" evidence="10">
    <location>
        <begin position="666"/>
        <end position="686"/>
    </location>
</feature>
<evidence type="ECO:0000256" key="5">
    <source>
        <dbReference type="ARBA" id="ARBA00022729"/>
    </source>
</evidence>
<dbReference type="InterPro" id="IPR041084">
    <property type="entry name" value="Ncstrn_small"/>
</dbReference>
<evidence type="ECO:0000256" key="1">
    <source>
        <dbReference type="ARBA" id="ARBA00004479"/>
    </source>
</evidence>
<protein>
    <recommendedName>
        <fullName evidence="3">Nicastrin</fullName>
    </recommendedName>
</protein>
<dbReference type="SUPFAM" id="SSF53187">
    <property type="entry name" value="Zn-dependent exopeptidases"/>
    <property type="match status" value="1"/>
</dbReference>
<dbReference type="GO" id="GO:0005886">
    <property type="term" value="C:plasma membrane"/>
    <property type="evidence" value="ECO:0007669"/>
    <property type="project" value="TreeGrafter"/>
</dbReference>
<comment type="subcellular location">
    <subcellularLocation>
        <location evidence="1">Membrane</location>
        <topology evidence="1">Single-pass type I membrane protein</topology>
    </subcellularLocation>
</comment>
<dbReference type="PANTHER" id="PTHR21092:SF0">
    <property type="entry name" value="NICASTRIN"/>
    <property type="match status" value="1"/>
</dbReference>
<evidence type="ECO:0000256" key="3">
    <source>
        <dbReference type="ARBA" id="ARBA00015303"/>
    </source>
</evidence>
<evidence type="ECO:0000256" key="4">
    <source>
        <dbReference type="ARBA" id="ARBA00022692"/>
    </source>
</evidence>
<keyword evidence="6" id="KW-0914">Notch signaling pathway</keyword>
<evidence type="ECO:0000256" key="2">
    <source>
        <dbReference type="ARBA" id="ARBA00007717"/>
    </source>
</evidence>
<dbReference type="EMBL" id="CAJHJT010000001">
    <property type="protein sequence ID" value="CAD6993199.1"/>
    <property type="molecule type" value="Genomic_DNA"/>
</dbReference>
<dbReference type="KEGG" id="ccat:101457765"/>
<dbReference type="Gene3D" id="3.40.630.10">
    <property type="entry name" value="Zn peptidases"/>
    <property type="match status" value="1"/>
</dbReference>
<dbReference type="GO" id="GO:0007220">
    <property type="term" value="P:Notch receptor processing"/>
    <property type="evidence" value="ECO:0007669"/>
    <property type="project" value="TreeGrafter"/>
</dbReference>
<comment type="similarity">
    <text evidence="2">Belongs to the nicastrin family.</text>
</comment>
<dbReference type="InterPro" id="IPR008710">
    <property type="entry name" value="Nicastrin"/>
</dbReference>
<sequence>MYLGLISLLILLAISLNIAIAVESRRVHDKIYTSISGASCFRRLNGTHQTGCSSSQYGSTGALHLIQVVEDFEFLLRNPPAPPYAPMIPPHLFTRENIMRLKEQGTSSISAVLLIGGKEKVTQFSHELTCPNRYSGLLLSESNETATCDTRNPENAWNPWGSGLLHEDFPFPILYISDEDEVNKLKSCFEKFNNYDYEGHNTRSLCSVELQQFMVGAVSSEVCIRRTNFLNNLGSTKYCDPLEGSNVYATLYPRNIQPNAVNGQANETNITDEKEKFILITCRMDTASMFDNIALGAMDSLTGYVTLMSIASTLKQYLPSNSSNLTKKTNILFVIFNGESYDYIGSQRFVFDMENFDFPSASTQRAPITFENIELMIDIGVLDEISTINVHTLNKTDKAEEFVRVLNSQSQNFNINYQLNVGNNIPPTSAQSFLRKMKTFPAIILNSKPQNKYYHSIYDNAANLNFTYYNHTEQNYTKLISTEEALQLFPAESVQMKIRNASTSVALALTQILFNQGPKVKGYASPLLIDELLHCFLEAADCRLFKDISPVNSLPGPPFPPMRYISVLMSPQDASGWTYRLMGFLLSDEVDTPEEKCAPLPLQWIAGPKGVGECRHTTNNYTYALSPAFLIDNYDWKSGEYSTWTESTWTKLSARMFLRPSRVHEIVTLSIGIVVLIISFCLMYIISSRSEVLFEGATSSSDALSAPTAC</sequence>
<dbReference type="GO" id="GO:0016485">
    <property type="term" value="P:protein processing"/>
    <property type="evidence" value="ECO:0007669"/>
    <property type="project" value="InterPro"/>
</dbReference>
<keyword evidence="4 10" id="KW-0812">Transmembrane</keyword>
<dbReference type="Pfam" id="PF05450">
    <property type="entry name" value="Nicastrin"/>
    <property type="match status" value="1"/>
</dbReference>
<evidence type="ECO:0000256" key="6">
    <source>
        <dbReference type="ARBA" id="ARBA00022976"/>
    </source>
</evidence>
<name>A0A811U2R0_CERCA</name>
<comment type="caution">
    <text evidence="13">The sequence shown here is derived from an EMBL/GenBank/DDBJ whole genome shotgun (WGS) entry which is preliminary data.</text>
</comment>
<gene>
    <name evidence="13" type="ORF">CCAP1982_LOCUS2020</name>
</gene>